<reference evidence="1 2" key="1">
    <citation type="submission" date="2023-07" db="EMBL/GenBank/DDBJ databases">
        <title>Functional and genomic diversity of the sorghum phyllosphere microbiome.</title>
        <authorList>
            <person name="Shade A."/>
        </authorList>
    </citation>
    <scope>NUCLEOTIDE SEQUENCE [LARGE SCALE GENOMIC DNA]</scope>
    <source>
        <strain evidence="1 2">SORGH_AS_0892</strain>
    </source>
</reference>
<evidence type="ECO:0000313" key="2">
    <source>
        <dbReference type="Proteomes" id="UP001244640"/>
    </source>
</evidence>
<protein>
    <submittedName>
        <fullName evidence="1">Uncharacterized protein</fullName>
    </submittedName>
</protein>
<name>A0ABU0U5C6_9SPHI</name>
<organism evidence="1 2">
    <name type="scientific">Sphingobacterium zeae</name>
    <dbReference type="NCBI Taxonomy" id="1776859"/>
    <lineage>
        <taxon>Bacteria</taxon>
        <taxon>Pseudomonadati</taxon>
        <taxon>Bacteroidota</taxon>
        <taxon>Sphingobacteriia</taxon>
        <taxon>Sphingobacteriales</taxon>
        <taxon>Sphingobacteriaceae</taxon>
        <taxon>Sphingobacterium</taxon>
    </lineage>
</organism>
<dbReference type="Proteomes" id="UP001244640">
    <property type="component" value="Unassembled WGS sequence"/>
</dbReference>
<comment type="caution">
    <text evidence="1">The sequence shown here is derived from an EMBL/GenBank/DDBJ whole genome shotgun (WGS) entry which is preliminary data.</text>
</comment>
<dbReference type="RefSeq" id="WP_307185861.1">
    <property type="nucleotide sequence ID" value="NZ_JAUTBA010000001.1"/>
</dbReference>
<evidence type="ECO:0000313" key="1">
    <source>
        <dbReference type="EMBL" id="MDQ1150166.1"/>
    </source>
</evidence>
<keyword evidence="2" id="KW-1185">Reference proteome</keyword>
<sequence length="184" mass="19574">MAIKVSLRKKSAAPKPKEGVIQLVHYDDIATFPARTEDDIVVTGNITLKQGAKAIAIEVTAQSIDIANDPDGDPDAEGVVQKLVFEHPGVQVDSELFFQKYLGKPFIALSNDCSGEGTRVIGWKCNPIYLSPAGQDNNDAAKTTVTMAQQVRSRLRAGFYRGTAIPNEDWNDVAGSAGSGGAGV</sequence>
<accession>A0ABU0U5C6</accession>
<gene>
    <name evidence="1" type="ORF">QE382_002150</name>
</gene>
<dbReference type="EMBL" id="JAUTBA010000001">
    <property type="protein sequence ID" value="MDQ1150166.1"/>
    <property type="molecule type" value="Genomic_DNA"/>
</dbReference>
<proteinExistence type="predicted"/>